<dbReference type="OMA" id="TGCHKGQ"/>
<proteinExistence type="predicted"/>
<dbReference type="STRING" id="30732.ENSOMEP00000004489"/>
<dbReference type="PANTHER" id="PTHR14944">
    <property type="entry name" value="RPA-RELATED PROTEIN RADX"/>
    <property type="match status" value="1"/>
</dbReference>
<dbReference type="InterPro" id="IPR012340">
    <property type="entry name" value="NA-bd_OB-fold"/>
</dbReference>
<organism evidence="1 2">
    <name type="scientific">Oryzias melastigma</name>
    <name type="common">Marine medaka</name>
    <dbReference type="NCBI Taxonomy" id="30732"/>
    <lineage>
        <taxon>Eukaryota</taxon>
        <taxon>Metazoa</taxon>
        <taxon>Chordata</taxon>
        <taxon>Craniata</taxon>
        <taxon>Vertebrata</taxon>
        <taxon>Euteleostomi</taxon>
        <taxon>Actinopterygii</taxon>
        <taxon>Neopterygii</taxon>
        <taxon>Teleostei</taxon>
        <taxon>Neoteleostei</taxon>
        <taxon>Acanthomorphata</taxon>
        <taxon>Ovalentaria</taxon>
        <taxon>Atherinomorphae</taxon>
        <taxon>Beloniformes</taxon>
        <taxon>Adrianichthyidae</taxon>
        <taxon>Oryziinae</taxon>
        <taxon>Oryzias</taxon>
    </lineage>
</organism>
<dbReference type="PANTHER" id="PTHR14944:SF4">
    <property type="entry name" value="RPA1 RELATED SINGLE STRANDED DNA BINDING PROTEIN, X-LINKED"/>
    <property type="match status" value="1"/>
</dbReference>
<sequence length="753" mass="85244">MEDSQSSSSLVLPPPQASFLQRTLERLSSTQCLRFGCDQGEAVAVVALQRYLSERADGPDELLHNYSYDVTLTDGVWRVKCFLHASLSNLVHTNTLRTGMDIFISQCCFVFSERMLGHGYICIEKLRCGAGSSAVLPNINDVSLLPMLVRHGMERSVLLHKDVPLQVSRKHYLPLWNNDDPEGDMWISGASSSDAVLDGENSSLHTSSFGHTLNYLPLLVKIIHKSRLRYYGKFGVKKDCPYLAYFEVADQSGTMSLVLWDELCPEFYERLNVGTVLYLQNYKLKQSYAKRSRPQMDHYRMKHCNSVEISLNPRDPSSIFTVVSPKSVQPQWGLPDVSYRFTSRSELDKLADNFACDIIGLVTFVGRVERVRSKERYWTYRWVHAVDGTSDHPFILELFSSSQPEIFNNICPTLHLIHQLFFPSSNSDVPGLHPDEGVNCFSTGYHKGQPYVSDPRVKNFIQWTKTLKDNAVLQKTAVGGHYSYPHSPPMFVQSAAGQNIYSDLKRELETLQYREHKRHAFQGQITAVQYLRSPKTSGVEETEVATMEVYMSHLVLWRFRFQTSVLHSDSSIYCLPAVSSALSWEGSSWPKQHQELTEHLCQGGLHQDSIRRRFTFDEKNVLLQWSNLQPSRWTSKQSTEPVPPALCSGYYQLTILGINKQIAVDAAFLPVVSSNDPQAVSLPQGLHDNTMLSCLSSGFLCPLTGTDDKEILETATELEDMHVVCILDLCHLGEDKLEVLINKVYKVTEVSLD</sequence>
<dbReference type="PaxDb" id="30732-ENSOMEP00000004489"/>
<dbReference type="GeneTree" id="ENSGT00390000005094"/>
<dbReference type="Gene3D" id="2.40.50.140">
    <property type="entry name" value="Nucleic acid-binding proteins"/>
    <property type="match status" value="1"/>
</dbReference>
<dbReference type="GO" id="GO:0003697">
    <property type="term" value="F:single-stranded DNA binding"/>
    <property type="evidence" value="ECO:0007669"/>
    <property type="project" value="InterPro"/>
</dbReference>
<accession>A0A3B3BH26</accession>
<dbReference type="InterPro" id="IPR040893">
    <property type="entry name" value="RADX"/>
</dbReference>
<evidence type="ECO:0000313" key="2">
    <source>
        <dbReference type="Proteomes" id="UP000261560"/>
    </source>
</evidence>
<dbReference type="Pfam" id="PF17659">
    <property type="entry name" value="RADX"/>
    <property type="match status" value="2"/>
</dbReference>
<keyword evidence="2" id="KW-1185">Reference proteome</keyword>
<dbReference type="SUPFAM" id="SSF50249">
    <property type="entry name" value="Nucleic acid-binding proteins"/>
    <property type="match status" value="1"/>
</dbReference>
<dbReference type="AlphaFoldDB" id="A0A3B3BH26"/>
<dbReference type="Proteomes" id="UP000261560">
    <property type="component" value="Unplaced"/>
</dbReference>
<reference evidence="1" key="2">
    <citation type="submission" date="2025-09" db="UniProtKB">
        <authorList>
            <consortium name="Ensembl"/>
        </authorList>
    </citation>
    <scope>IDENTIFICATION</scope>
</reference>
<name>A0A3B3BH26_ORYME</name>
<evidence type="ECO:0000313" key="1">
    <source>
        <dbReference type="Ensembl" id="ENSOMEP00000004489.1"/>
    </source>
</evidence>
<reference evidence="1" key="1">
    <citation type="submission" date="2025-08" db="UniProtKB">
        <authorList>
            <consortium name="Ensembl"/>
        </authorList>
    </citation>
    <scope>IDENTIFICATION</scope>
</reference>
<dbReference type="Ensembl" id="ENSOMET00000009086.1">
    <property type="protein sequence ID" value="ENSOMEP00000004489.1"/>
    <property type="gene ID" value="ENSOMEG00000005470.1"/>
</dbReference>
<protein>
    <submittedName>
        <fullName evidence="1">RPA1 related single stranded DNA binding protein</fullName>
    </submittedName>
</protein>